<feature type="region of interest" description="Disordered" evidence="1">
    <location>
        <begin position="179"/>
        <end position="205"/>
    </location>
</feature>
<evidence type="ECO:0008006" key="5">
    <source>
        <dbReference type="Google" id="ProtNLM"/>
    </source>
</evidence>
<dbReference type="EMBL" id="MIKG01000003">
    <property type="protein sequence ID" value="RAO66361.1"/>
    <property type="molecule type" value="Genomic_DNA"/>
</dbReference>
<dbReference type="OrthoDB" id="2564987at2759"/>
<organism evidence="3 4">
    <name type="scientific">Talaromyces amestolkiae</name>
    <dbReference type="NCBI Taxonomy" id="1196081"/>
    <lineage>
        <taxon>Eukaryota</taxon>
        <taxon>Fungi</taxon>
        <taxon>Dikarya</taxon>
        <taxon>Ascomycota</taxon>
        <taxon>Pezizomycotina</taxon>
        <taxon>Eurotiomycetes</taxon>
        <taxon>Eurotiomycetidae</taxon>
        <taxon>Eurotiales</taxon>
        <taxon>Trichocomaceae</taxon>
        <taxon>Talaromyces</taxon>
        <taxon>Talaromyces sect. Talaromyces</taxon>
    </lineage>
</organism>
<gene>
    <name evidence="3" type="ORF">BHQ10_002373</name>
</gene>
<evidence type="ECO:0000256" key="2">
    <source>
        <dbReference type="SAM" id="SignalP"/>
    </source>
</evidence>
<protein>
    <recommendedName>
        <fullName evidence="5">CBM1 domain-containing protein</fullName>
    </recommendedName>
</protein>
<dbReference type="RefSeq" id="XP_040730878.1">
    <property type="nucleotide sequence ID" value="XM_040874512.1"/>
</dbReference>
<evidence type="ECO:0000256" key="1">
    <source>
        <dbReference type="SAM" id="MobiDB-lite"/>
    </source>
</evidence>
<dbReference type="InterPro" id="IPR036908">
    <property type="entry name" value="RlpA-like_sf"/>
</dbReference>
<evidence type="ECO:0000313" key="3">
    <source>
        <dbReference type="EMBL" id="RAO66361.1"/>
    </source>
</evidence>
<evidence type="ECO:0000313" key="4">
    <source>
        <dbReference type="Proteomes" id="UP000249363"/>
    </source>
</evidence>
<keyword evidence="4" id="KW-1185">Reference proteome</keyword>
<feature type="signal peptide" evidence="2">
    <location>
        <begin position="1"/>
        <end position="18"/>
    </location>
</feature>
<dbReference type="Proteomes" id="UP000249363">
    <property type="component" value="Unassembled WGS sequence"/>
</dbReference>
<sequence length="265" mass="27895">MKNQILAAAGLLFTSALAQDEIYSGSGFGTYYYDIANANQCYTDFSNANLGQVECSLTQVWTLENVNSDYLVAMNHTQLIEDMGTYCGKRVIVSVNGVPSDLPLFIGDGCERCATGSSTSTTWAPGGAPGLDFSYTVAEQLSSEACDAGHIEITWEIVDELIYQFDYDGTGGSQGFVSTTPTGTTTSTTATSTTSPTGTTTTPTTTLVTTTATPTSTTSAPCSDNAWQCTPDGTSLEQCINSEWVIRAVCSSGLSCHGTDNPYCA</sequence>
<reference evidence="3 4" key="1">
    <citation type="journal article" date="2017" name="Biotechnol. Biofuels">
        <title>Differential beta-glucosidase expression as a function of carbon source availability in Talaromyces amestolkiae: a genomic and proteomic approach.</title>
        <authorList>
            <person name="de Eugenio L.I."/>
            <person name="Mendez-Liter J.A."/>
            <person name="Nieto-Dominguez M."/>
            <person name="Alonso L."/>
            <person name="Gil-Munoz J."/>
            <person name="Barriuso J."/>
            <person name="Prieto A."/>
            <person name="Martinez M.J."/>
        </authorList>
    </citation>
    <scope>NUCLEOTIDE SEQUENCE [LARGE SCALE GENOMIC DNA]</scope>
    <source>
        <strain evidence="3 4">CIB</strain>
    </source>
</reference>
<accession>A0A364KS82</accession>
<comment type="caution">
    <text evidence="3">The sequence shown here is derived from an EMBL/GenBank/DDBJ whole genome shotgun (WGS) entry which is preliminary data.</text>
</comment>
<name>A0A364KS82_TALAM</name>
<keyword evidence="2" id="KW-0732">Signal</keyword>
<feature type="chain" id="PRO_5016676887" description="CBM1 domain-containing protein" evidence="2">
    <location>
        <begin position="19"/>
        <end position="265"/>
    </location>
</feature>
<proteinExistence type="predicted"/>
<dbReference type="GeneID" id="63791590"/>
<dbReference type="SUPFAM" id="SSF50685">
    <property type="entry name" value="Barwin-like endoglucanases"/>
    <property type="match status" value="1"/>
</dbReference>
<dbReference type="AlphaFoldDB" id="A0A364KS82"/>